<sequence length="150" mass="16703">MDQASVRVAASPERVWALVTDITRMGEWSPEATGGRWRDGSGPRLGARFVGNNRHGPIRWNTHCRVTECEPPSRFTFTVAENRMAWGWLLAPDGSGGTELTQWREHLGPTPFLANLLVISGLIGRDREHAMVDGMHRTLEAVRTTAERAT</sequence>
<dbReference type="InterPro" id="IPR023393">
    <property type="entry name" value="START-like_dom_sf"/>
</dbReference>
<accession>A0A4R1HSS8</accession>
<dbReference type="Gene3D" id="3.30.530.20">
    <property type="match status" value="1"/>
</dbReference>
<proteinExistence type="predicted"/>
<dbReference type="EMBL" id="SMFZ01000002">
    <property type="protein sequence ID" value="TCK20452.1"/>
    <property type="molecule type" value="Genomic_DNA"/>
</dbReference>
<keyword evidence="2" id="KW-1185">Reference proteome</keyword>
<dbReference type="InterPro" id="IPR019587">
    <property type="entry name" value="Polyketide_cyclase/dehydratase"/>
</dbReference>
<reference evidence="1 2" key="1">
    <citation type="submission" date="2019-03" db="EMBL/GenBank/DDBJ databases">
        <title>Sequencing the genomes of 1000 actinobacteria strains.</title>
        <authorList>
            <person name="Klenk H.-P."/>
        </authorList>
    </citation>
    <scope>NUCLEOTIDE SEQUENCE [LARGE SCALE GENOMIC DNA]</scope>
    <source>
        <strain evidence="1 2">DSM 44969</strain>
    </source>
</reference>
<name>A0A4R1HSS8_PSEEN</name>
<organism evidence="1 2">
    <name type="scientific">Pseudonocardia endophytica</name>
    <dbReference type="NCBI Taxonomy" id="401976"/>
    <lineage>
        <taxon>Bacteria</taxon>
        <taxon>Bacillati</taxon>
        <taxon>Actinomycetota</taxon>
        <taxon>Actinomycetes</taxon>
        <taxon>Pseudonocardiales</taxon>
        <taxon>Pseudonocardiaceae</taxon>
        <taxon>Pseudonocardia</taxon>
    </lineage>
</organism>
<evidence type="ECO:0000313" key="1">
    <source>
        <dbReference type="EMBL" id="TCK20452.1"/>
    </source>
</evidence>
<gene>
    <name evidence="1" type="ORF">EV378_4411</name>
</gene>
<dbReference type="Proteomes" id="UP000295560">
    <property type="component" value="Unassembled WGS sequence"/>
</dbReference>
<protein>
    <submittedName>
        <fullName evidence="1">Polyketide cyclase/dehydrase/lipid transport protein</fullName>
    </submittedName>
</protein>
<dbReference type="RefSeq" id="WP_132429212.1">
    <property type="nucleotide sequence ID" value="NZ_SMFZ01000002.1"/>
</dbReference>
<evidence type="ECO:0000313" key="2">
    <source>
        <dbReference type="Proteomes" id="UP000295560"/>
    </source>
</evidence>
<dbReference type="CDD" id="cd07812">
    <property type="entry name" value="SRPBCC"/>
    <property type="match status" value="1"/>
</dbReference>
<dbReference type="SUPFAM" id="SSF55961">
    <property type="entry name" value="Bet v1-like"/>
    <property type="match status" value="1"/>
</dbReference>
<dbReference type="Pfam" id="PF10604">
    <property type="entry name" value="Polyketide_cyc2"/>
    <property type="match status" value="1"/>
</dbReference>
<comment type="caution">
    <text evidence="1">The sequence shown here is derived from an EMBL/GenBank/DDBJ whole genome shotgun (WGS) entry which is preliminary data.</text>
</comment>
<dbReference type="OrthoDB" id="4618973at2"/>
<dbReference type="AlphaFoldDB" id="A0A4R1HSS8"/>